<feature type="compositionally biased region" description="Low complexity" evidence="1">
    <location>
        <begin position="179"/>
        <end position="201"/>
    </location>
</feature>
<gene>
    <name evidence="3" type="ORF">EV702DRAFT_1045291</name>
</gene>
<dbReference type="Proteomes" id="UP000714275">
    <property type="component" value="Unassembled WGS sequence"/>
</dbReference>
<evidence type="ECO:0000313" key="4">
    <source>
        <dbReference type="Proteomes" id="UP000714275"/>
    </source>
</evidence>
<reference evidence="3" key="1">
    <citation type="journal article" date="2020" name="New Phytol.">
        <title>Comparative genomics reveals dynamic genome evolution in host specialist ectomycorrhizal fungi.</title>
        <authorList>
            <person name="Lofgren L.A."/>
            <person name="Nguyen N.H."/>
            <person name="Vilgalys R."/>
            <person name="Ruytinx J."/>
            <person name="Liao H.L."/>
            <person name="Branco S."/>
            <person name="Kuo A."/>
            <person name="LaButti K."/>
            <person name="Lipzen A."/>
            <person name="Andreopoulos W."/>
            <person name="Pangilinan J."/>
            <person name="Riley R."/>
            <person name="Hundley H."/>
            <person name="Na H."/>
            <person name="Barry K."/>
            <person name="Grigoriev I.V."/>
            <person name="Stajich J.E."/>
            <person name="Kennedy P.G."/>
        </authorList>
    </citation>
    <scope>NUCLEOTIDE SEQUENCE</scope>
    <source>
        <strain evidence="3">DOB743</strain>
    </source>
</reference>
<evidence type="ECO:0000313" key="3">
    <source>
        <dbReference type="EMBL" id="KAG1777548.1"/>
    </source>
</evidence>
<feature type="region of interest" description="Disordered" evidence="1">
    <location>
        <begin position="34"/>
        <end position="117"/>
    </location>
</feature>
<keyword evidence="4" id="KW-1185">Reference proteome</keyword>
<feature type="compositionally biased region" description="Low complexity" evidence="1">
    <location>
        <begin position="46"/>
        <end position="111"/>
    </location>
</feature>
<feature type="chain" id="PRO_5040206107" evidence="2">
    <location>
        <begin position="23"/>
        <end position="334"/>
    </location>
</feature>
<accession>A0A9P6ZVI8</accession>
<evidence type="ECO:0000256" key="2">
    <source>
        <dbReference type="SAM" id="SignalP"/>
    </source>
</evidence>
<name>A0A9P6ZVI8_9AGAM</name>
<proteinExistence type="predicted"/>
<keyword evidence="2" id="KW-0732">Signal</keyword>
<sequence length="334" mass="35008">MPHSLPALAFVLALQSLEVAGGAVYLREPVFLFPRDDGDGNDNDDGSSTTSHTTTSTTTSSTTSTSATSTSTSTSQSSSSSTTTTSATLTSFSSSYTSSPSSSQNNGSSTTNQGLSTGARTGLAFGIMCYLRKRSRRAIESIGYGPALLSSEVSQYRPPDSVASRERGLPPPPQLDTAHPNSPDISHSSSLSAISSAAPLLGDNSHLSSHPTSTLNRYSALSQASDPQRITMQDAPSLPNPYDPFSAAARSASYTSMASSPMHSVPHGASIPASAATMGTFATHVADSSSNIQPERRPSALHTDLTRHQKQLELDHRKRSLDAQEAQDPPPRYS</sequence>
<feature type="compositionally biased region" description="Polar residues" evidence="1">
    <location>
        <begin position="205"/>
        <end position="226"/>
    </location>
</feature>
<protein>
    <submittedName>
        <fullName evidence="3">Uncharacterized protein</fullName>
    </submittedName>
</protein>
<feature type="signal peptide" evidence="2">
    <location>
        <begin position="1"/>
        <end position="22"/>
    </location>
</feature>
<evidence type="ECO:0000256" key="1">
    <source>
        <dbReference type="SAM" id="MobiDB-lite"/>
    </source>
</evidence>
<feature type="region of interest" description="Disordered" evidence="1">
    <location>
        <begin position="153"/>
        <end position="226"/>
    </location>
</feature>
<feature type="region of interest" description="Disordered" evidence="1">
    <location>
        <begin position="285"/>
        <end position="334"/>
    </location>
</feature>
<feature type="compositionally biased region" description="Basic and acidic residues" evidence="1">
    <location>
        <begin position="294"/>
        <end position="322"/>
    </location>
</feature>
<dbReference type="AlphaFoldDB" id="A0A9P6ZVI8"/>
<dbReference type="EMBL" id="JABBWD010000020">
    <property type="protein sequence ID" value="KAG1777548.1"/>
    <property type="molecule type" value="Genomic_DNA"/>
</dbReference>
<dbReference type="OrthoDB" id="2681752at2759"/>
<comment type="caution">
    <text evidence="3">The sequence shown here is derived from an EMBL/GenBank/DDBJ whole genome shotgun (WGS) entry which is preliminary data.</text>
</comment>
<organism evidence="3 4">
    <name type="scientific">Suillus placidus</name>
    <dbReference type="NCBI Taxonomy" id="48579"/>
    <lineage>
        <taxon>Eukaryota</taxon>
        <taxon>Fungi</taxon>
        <taxon>Dikarya</taxon>
        <taxon>Basidiomycota</taxon>
        <taxon>Agaricomycotina</taxon>
        <taxon>Agaricomycetes</taxon>
        <taxon>Agaricomycetidae</taxon>
        <taxon>Boletales</taxon>
        <taxon>Suillineae</taxon>
        <taxon>Suillaceae</taxon>
        <taxon>Suillus</taxon>
    </lineage>
</organism>